<feature type="compositionally biased region" description="Basic and acidic residues" evidence="7">
    <location>
        <begin position="481"/>
        <end position="493"/>
    </location>
</feature>
<dbReference type="InterPro" id="IPR045862">
    <property type="entry name" value="Trf4-like"/>
</dbReference>
<keyword evidence="11" id="KW-1185">Reference proteome</keyword>
<feature type="compositionally biased region" description="Basic residues" evidence="7">
    <location>
        <begin position="731"/>
        <end position="748"/>
    </location>
</feature>
<feature type="compositionally biased region" description="Basic and acidic residues" evidence="7">
    <location>
        <begin position="569"/>
        <end position="583"/>
    </location>
</feature>
<feature type="compositionally biased region" description="Polar residues" evidence="7">
    <location>
        <begin position="641"/>
        <end position="655"/>
    </location>
</feature>
<feature type="compositionally biased region" description="Low complexity" evidence="7">
    <location>
        <begin position="699"/>
        <end position="730"/>
    </location>
</feature>
<dbReference type="InterPro" id="IPR002058">
    <property type="entry name" value="PAP_assoc"/>
</dbReference>
<dbReference type="OrthoDB" id="273917at2759"/>
<evidence type="ECO:0000256" key="1">
    <source>
        <dbReference type="ARBA" id="ARBA00001936"/>
    </source>
</evidence>
<dbReference type="FunFam" id="3.30.460.10:FF:000006">
    <property type="entry name" value="non-canonical poly(A) RNA polymerase PAPD5"/>
    <property type="match status" value="1"/>
</dbReference>
<proteinExistence type="inferred from homology"/>
<evidence type="ECO:0000313" key="10">
    <source>
        <dbReference type="EMBL" id="KAJ8041865.1"/>
    </source>
</evidence>
<organism evidence="10 11">
    <name type="scientific">Holothuria leucospilota</name>
    <name type="common">Black long sea cucumber</name>
    <name type="synonym">Mertensiothuria leucospilota</name>
    <dbReference type="NCBI Taxonomy" id="206669"/>
    <lineage>
        <taxon>Eukaryota</taxon>
        <taxon>Metazoa</taxon>
        <taxon>Echinodermata</taxon>
        <taxon>Eleutherozoa</taxon>
        <taxon>Echinozoa</taxon>
        <taxon>Holothuroidea</taxon>
        <taxon>Aspidochirotacea</taxon>
        <taxon>Aspidochirotida</taxon>
        <taxon>Holothuriidae</taxon>
        <taxon>Holothuria</taxon>
    </lineage>
</organism>
<dbReference type="Pfam" id="PF22600">
    <property type="entry name" value="MTPAP-like_central"/>
    <property type="match status" value="1"/>
</dbReference>
<accession>A0A9Q1HDC0</accession>
<dbReference type="GO" id="GO:1990817">
    <property type="term" value="F:poly(A) RNA polymerase activity"/>
    <property type="evidence" value="ECO:0007669"/>
    <property type="project" value="UniProtKB-EC"/>
</dbReference>
<dbReference type="Proteomes" id="UP001152320">
    <property type="component" value="Chromosome 5"/>
</dbReference>
<feature type="compositionally biased region" description="Low complexity" evidence="7">
    <location>
        <begin position="656"/>
        <end position="672"/>
    </location>
</feature>
<dbReference type="Pfam" id="PF03828">
    <property type="entry name" value="PAP_assoc"/>
    <property type="match status" value="1"/>
</dbReference>
<comment type="caution">
    <text evidence="10">The sequence shown here is derived from an EMBL/GenBank/DDBJ whole genome shotgun (WGS) entry which is preliminary data.</text>
</comment>
<dbReference type="SUPFAM" id="SSF81631">
    <property type="entry name" value="PAP/OAS1 substrate-binding domain"/>
    <property type="match status" value="1"/>
</dbReference>
<feature type="compositionally biased region" description="Basic residues" evidence="7">
    <location>
        <begin position="681"/>
        <end position="698"/>
    </location>
</feature>
<dbReference type="Gene3D" id="3.30.460.10">
    <property type="entry name" value="Beta Polymerase, domain 2"/>
    <property type="match status" value="1"/>
</dbReference>
<evidence type="ECO:0000256" key="6">
    <source>
        <dbReference type="ARBA" id="ARBA00022842"/>
    </source>
</evidence>
<evidence type="ECO:0000256" key="5">
    <source>
        <dbReference type="ARBA" id="ARBA00022723"/>
    </source>
</evidence>
<dbReference type="PANTHER" id="PTHR23092">
    <property type="entry name" value="POLY(A) RNA POLYMERASE"/>
    <property type="match status" value="1"/>
</dbReference>
<dbReference type="InterPro" id="IPR043519">
    <property type="entry name" value="NT_sf"/>
</dbReference>
<dbReference type="GO" id="GO:0031499">
    <property type="term" value="C:TRAMP complex"/>
    <property type="evidence" value="ECO:0007669"/>
    <property type="project" value="TreeGrafter"/>
</dbReference>
<dbReference type="PANTHER" id="PTHR23092:SF15">
    <property type="entry name" value="INACTIVE NON-CANONICAL POLY(A) RNA POLYMERASE PROTEIN TRF4-2-RELATED"/>
    <property type="match status" value="1"/>
</dbReference>
<evidence type="ECO:0000256" key="2">
    <source>
        <dbReference type="ARBA" id="ARBA00008593"/>
    </source>
</evidence>
<evidence type="ECO:0000256" key="4">
    <source>
        <dbReference type="ARBA" id="ARBA00022679"/>
    </source>
</evidence>
<dbReference type="GO" id="GO:0043634">
    <property type="term" value="P:polyadenylation-dependent ncRNA catabolic process"/>
    <property type="evidence" value="ECO:0007669"/>
    <property type="project" value="TreeGrafter"/>
</dbReference>
<dbReference type="GO" id="GO:0005730">
    <property type="term" value="C:nucleolus"/>
    <property type="evidence" value="ECO:0007669"/>
    <property type="project" value="TreeGrafter"/>
</dbReference>
<comment type="similarity">
    <text evidence="2">Belongs to the DNA polymerase type-B-like family.</text>
</comment>
<evidence type="ECO:0000313" key="11">
    <source>
        <dbReference type="Proteomes" id="UP001152320"/>
    </source>
</evidence>
<feature type="compositionally biased region" description="Low complexity" evidence="7">
    <location>
        <begin position="516"/>
        <end position="545"/>
    </location>
</feature>
<evidence type="ECO:0000259" key="8">
    <source>
        <dbReference type="Pfam" id="PF03828"/>
    </source>
</evidence>
<keyword evidence="6" id="KW-0460">Magnesium</keyword>
<protein>
    <recommendedName>
        <fullName evidence="3">polynucleotide adenylyltransferase</fullName>
        <ecNumber evidence="3">2.7.7.19</ecNumber>
    </recommendedName>
</protein>
<sequence length="748" mass="82696">MDRRLGWHQPEQLGRATHLWTEILNQARDGLRKLQMSEHNMTSKPNVNRNQDYIPLTTEYPPNGSIYEDKSVNATFTKRKDNLASTYDWNSSGKLKSGGTPWRIPGKVYSEGVVGLHEEIKDFYRFMYPRPEEHVMRQEVVRRVETIITGIWPEARVEIYGSCKTWLYLPTSDIDLVVFGELGENPCCRLGEELKNSDLPEPGSIKVLDKATVPIVKLTDVLTKVRVDISFNMNSTTGCAKLIEKFISQFPNLPHMVFVLKQFLLQRDLNEVWTGGISSYSLILMIVSFLQLHVPPEPSNLGVLLIEFFELYGINFNYFKTGISVENGGTYFPKDDASNMTDRHRFSLLCIEDPLNPGLDLGRNSFGFMEVRKAFHYASRVLTQAVLPHLDQDSNGHSILGRIIRVTDEVVNQRIWVQQTWAQKAAAMYAPPFAPPFPYWYNITQPHAFIIPQEDTALRIAQPMCPVDATIVITNNPPSESNREAETCHDAKNESAMTHTTAIKVPNSDVATTQVPSPSSSSSGEIPSSSSDSESEMSSQTSGSSKEITETAQGPSKAITIATAGRDSSCTDKALKSQQEKSVPHQSSQMCHKPPGANGTTSKGCNETPPSTPRSAVTSGGSPHKQHVKDRTSVTPHIEVTVSSNNKSEIQTAAVPSTKNSPKSSSGGSNMSLQPVVTKTFRNRSYSHQHCNHGKYRHNSGGVSNHSGSGSSGGDNNNNNSGSQTSSSSFKRLKKKHKKDNAKRGAKN</sequence>
<reference evidence="10" key="1">
    <citation type="submission" date="2021-10" db="EMBL/GenBank/DDBJ databases">
        <title>Tropical sea cucumber genome reveals ecological adaptation and Cuvierian tubules defense mechanism.</title>
        <authorList>
            <person name="Chen T."/>
        </authorList>
    </citation>
    <scope>NUCLEOTIDE SEQUENCE</scope>
    <source>
        <strain evidence="10">Nanhai2018</strain>
        <tissue evidence="10">Muscle</tissue>
    </source>
</reference>
<name>A0A9Q1HDC0_HOLLE</name>
<dbReference type="EMBL" id="JAIZAY010000005">
    <property type="protein sequence ID" value="KAJ8041865.1"/>
    <property type="molecule type" value="Genomic_DNA"/>
</dbReference>
<keyword evidence="4" id="KW-0808">Transferase</keyword>
<evidence type="ECO:0000259" key="9">
    <source>
        <dbReference type="Pfam" id="PF22600"/>
    </source>
</evidence>
<dbReference type="EC" id="2.7.7.19" evidence="3"/>
<feature type="domain" description="PAP-associated" evidence="8">
    <location>
        <begin position="300"/>
        <end position="357"/>
    </location>
</feature>
<feature type="compositionally biased region" description="Polar residues" evidence="7">
    <location>
        <begin position="598"/>
        <end position="621"/>
    </location>
</feature>
<dbReference type="SUPFAM" id="SSF81301">
    <property type="entry name" value="Nucleotidyltransferase"/>
    <property type="match status" value="1"/>
</dbReference>
<feature type="region of interest" description="Disordered" evidence="7">
    <location>
        <begin position="474"/>
        <end position="748"/>
    </location>
</feature>
<dbReference type="AlphaFoldDB" id="A0A9Q1HDC0"/>
<dbReference type="GO" id="GO:0003729">
    <property type="term" value="F:mRNA binding"/>
    <property type="evidence" value="ECO:0007669"/>
    <property type="project" value="TreeGrafter"/>
</dbReference>
<gene>
    <name evidence="10" type="ORF">HOLleu_12787</name>
</gene>
<dbReference type="CDD" id="cd05402">
    <property type="entry name" value="NT_PAP_TUTase"/>
    <property type="match status" value="1"/>
</dbReference>
<dbReference type="GO" id="GO:0031123">
    <property type="term" value="P:RNA 3'-end processing"/>
    <property type="evidence" value="ECO:0007669"/>
    <property type="project" value="TreeGrafter"/>
</dbReference>
<dbReference type="FunFam" id="1.10.1410.10:FF:000003">
    <property type="entry name" value="non-canonical poly(A) RNA polymerase PAPD7"/>
    <property type="match status" value="1"/>
</dbReference>
<evidence type="ECO:0000256" key="7">
    <source>
        <dbReference type="SAM" id="MobiDB-lite"/>
    </source>
</evidence>
<dbReference type="GO" id="GO:0046872">
    <property type="term" value="F:metal ion binding"/>
    <property type="evidence" value="ECO:0007669"/>
    <property type="project" value="UniProtKB-KW"/>
</dbReference>
<dbReference type="InterPro" id="IPR054708">
    <property type="entry name" value="MTPAP-like_central"/>
</dbReference>
<feature type="domain" description="Poly(A) RNA polymerase mitochondrial-like central palm" evidence="9">
    <location>
        <begin position="116"/>
        <end position="243"/>
    </location>
</feature>
<keyword evidence="5" id="KW-0479">Metal-binding</keyword>
<evidence type="ECO:0000256" key="3">
    <source>
        <dbReference type="ARBA" id="ARBA00012388"/>
    </source>
</evidence>
<comment type="cofactor">
    <cofactor evidence="1">
        <name>Mn(2+)</name>
        <dbReference type="ChEBI" id="CHEBI:29035"/>
    </cofactor>
</comment>
<dbReference type="Gene3D" id="1.10.1410.10">
    <property type="match status" value="1"/>
</dbReference>